<name>A0A382XLE8_9ZZZZ</name>
<evidence type="ECO:0000259" key="1">
    <source>
        <dbReference type="Pfam" id="PF01958"/>
    </source>
</evidence>
<dbReference type="PANTHER" id="PTHR31873:SF6">
    <property type="entry name" value="ASPARTATE DEHYDROGENASE DOMAIN-CONTAINING PROTEIN"/>
    <property type="match status" value="1"/>
</dbReference>
<dbReference type="AlphaFoldDB" id="A0A382XLE8"/>
<dbReference type="EMBL" id="UINC01168209">
    <property type="protein sequence ID" value="SVD71128.1"/>
    <property type="molecule type" value="Genomic_DNA"/>
</dbReference>
<dbReference type="Pfam" id="PF01958">
    <property type="entry name" value="Asp_DH_C"/>
    <property type="match status" value="1"/>
</dbReference>
<dbReference type="GO" id="GO:0009435">
    <property type="term" value="P:NAD+ biosynthetic process"/>
    <property type="evidence" value="ECO:0007669"/>
    <property type="project" value="InterPro"/>
</dbReference>
<dbReference type="Gene3D" id="3.30.360.10">
    <property type="entry name" value="Dihydrodipicolinate Reductase, domain 2"/>
    <property type="match status" value="1"/>
</dbReference>
<dbReference type="InterPro" id="IPR002811">
    <property type="entry name" value="Asp_DH"/>
</dbReference>
<organism evidence="2">
    <name type="scientific">marine metagenome</name>
    <dbReference type="NCBI Taxonomy" id="408172"/>
    <lineage>
        <taxon>unclassified sequences</taxon>
        <taxon>metagenomes</taxon>
        <taxon>ecological metagenomes</taxon>
    </lineage>
</organism>
<sequence>RQPDLVPLAVQTGARIIVPTGALLGLDAVRAAAEGTIYSVHMITRKPPEGLFGAPHLLENDININNLSSAKLVFEGTARDAAEAFPANVNVAAALSLAGNGPENTTIEIWADPHVTRNTHTIKVDSDATRFEMFIEGIPSPENPATGLLTPLSVLATLRGLVATMKVGT</sequence>
<protein>
    <recommendedName>
        <fullName evidence="1">Aspartate dehydrogenase domain-containing protein</fullName>
    </recommendedName>
</protein>
<dbReference type="PANTHER" id="PTHR31873">
    <property type="entry name" value="L-ASPARTATE DEHYDROGENASE-RELATED"/>
    <property type="match status" value="1"/>
</dbReference>
<feature type="domain" description="Aspartate dehydrogenase" evidence="1">
    <location>
        <begin position="69"/>
        <end position="155"/>
    </location>
</feature>
<dbReference type="GO" id="GO:0033735">
    <property type="term" value="F:aspartate dehydrogenase [NAD(P)+] activity"/>
    <property type="evidence" value="ECO:0007669"/>
    <property type="project" value="InterPro"/>
</dbReference>
<reference evidence="2" key="1">
    <citation type="submission" date="2018-05" db="EMBL/GenBank/DDBJ databases">
        <authorList>
            <person name="Lanie J.A."/>
            <person name="Ng W.-L."/>
            <person name="Kazmierczak K.M."/>
            <person name="Andrzejewski T.M."/>
            <person name="Davidsen T.M."/>
            <person name="Wayne K.J."/>
            <person name="Tettelin H."/>
            <person name="Glass J.I."/>
            <person name="Rusch D."/>
            <person name="Podicherti R."/>
            <person name="Tsui H.-C.T."/>
            <person name="Winkler M.E."/>
        </authorList>
    </citation>
    <scope>NUCLEOTIDE SEQUENCE</scope>
</reference>
<accession>A0A382XLE8</accession>
<gene>
    <name evidence="2" type="ORF">METZ01_LOCUS423982</name>
</gene>
<proteinExistence type="predicted"/>
<evidence type="ECO:0000313" key="2">
    <source>
        <dbReference type="EMBL" id="SVD71128.1"/>
    </source>
</evidence>
<dbReference type="SUPFAM" id="SSF55347">
    <property type="entry name" value="Glyceraldehyde-3-phosphate dehydrogenase-like, C-terminal domain"/>
    <property type="match status" value="1"/>
</dbReference>
<feature type="non-terminal residue" evidence="2">
    <location>
        <position position="1"/>
    </location>
</feature>